<feature type="transmembrane region" description="Helical" evidence="1">
    <location>
        <begin position="49"/>
        <end position="71"/>
    </location>
</feature>
<dbReference type="EMBL" id="FQUM01000001">
    <property type="protein sequence ID" value="SHE54548.1"/>
    <property type="molecule type" value="Genomic_DNA"/>
</dbReference>
<keyword evidence="3" id="KW-1185">Reference proteome</keyword>
<keyword evidence="1" id="KW-0812">Transmembrane</keyword>
<protein>
    <submittedName>
        <fullName evidence="2">Uncharacterized protein</fullName>
    </submittedName>
</protein>
<keyword evidence="1" id="KW-0472">Membrane</keyword>
<dbReference type="Proteomes" id="UP000184164">
    <property type="component" value="Unassembled WGS sequence"/>
</dbReference>
<gene>
    <name evidence="2" type="ORF">SAMN05444274_101646</name>
</gene>
<evidence type="ECO:0000313" key="3">
    <source>
        <dbReference type="Proteomes" id="UP000184164"/>
    </source>
</evidence>
<evidence type="ECO:0000256" key="1">
    <source>
        <dbReference type="SAM" id="Phobius"/>
    </source>
</evidence>
<keyword evidence="1" id="KW-1133">Transmembrane helix</keyword>
<organism evidence="2 3">
    <name type="scientific">Mariniphaga anaerophila</name>
    <dbReference type="NCBI Taxonomy" id="1484053"/>
    <lineage>
        <taxon>Bacteria</taxon>
        <taxon>Pseudomonadati</taxon>
        <taxon>Bacteroidota</taxon>
        <taxon>Bacteroidia</taxon>
        <taxon>Marinilabiliales</taxon>
        <taxon>Prolixibacteraceae</taxon>
        <taxon>Mariniphaga</taxon>
    </lineage>
</organism>
<dbReference type="AlphaFoldDB" id="A0A1M4UD59"/>
<reference evidence="2 3" key="1">
    <citation type="submission" date="2016-11" db="EMBL/GenBank/DDBJ databases">
        <authorList>
            <person name="Jaros S."/>
            <person name="Januszkiewicz K."/>
            <person name="Wedrychowicz H."/>
        </authorList>
    </citation>
    <scope>NUCLEOTIDE SEQUENCE [LARGE SCALE GENOMIC DNA]</scope>
    <source>
        <strain evidence="2 3">DSM 26910</strain>
    </source>
</reference>
<sequence>MTYNGVYSNIIVTIESLPNNFKSDIKWFEFCPGGITLRDKFKIDEFVPFFLPPILLSISKIYSSASFIIVVRKRIPSNVSFSGKTEPMIFLFWVMLQC</sequence>
<proteinExistence type="predicted"/>
<evidence type="ECO:0000313" key="2">
    <source>
        <dbReference type="EMBL" id="SHE54548.1"/>
    </source>
</evidence>
<name>A0A1M4UD59_9BACT</name>
<accession>A0A1M4UD59</accession>